<dbReference type="HAMAP" id="MF_00335">
    <property type="entry name" value="RNase_Y"/>
    <property type="match status" value="1"/>
</dbReference>
<dbReference type="PROSITE" id="PS50084">
    <property type="entry name" value="KH_TYPE_1"/>
    <property type="match status" value="1"/>
</dbReference>
<dbReference type="GO" id="GO:0005886">
    <property type="term" value="C:plasma membrane"/>
    <property type="evidence" value="ECO:0007669"/>
    <property type="project" value="UniProtKB-SubCell"/>
</dbReference>
<dbReference type="Gene3D" id="1.10.3210.10">
    <property type="entry name" value="Hypothetical protein af1432"/>
    <property type="match status" value="1"/>
</dbReference>
<keyword evidence="7" id="KW-1133">Transmembrane helix</keyword>
<dbReference type="NCBIfam" id="TIGR03319">
    <property type="entry name" value="RNase_Y"/>
    <property type="match status" value="1"/>
</dbReference>
<reference evidence="11 12" key="1">
    <citation type="submission" date="2019-10" db="EMBL/GenBank/DDBJ databases">
        <title>The Genome Sequence of Clostridium tarantellae Isolated from Fish Brain.</title>
        <authorList>
            <person name="Bano L."/>
            <person name="Kiel M."/>
            <person name="Sales G."/>
            <person name="Doxey A.C."/>
            <person name="Mansfield M.J."/>
            <person name="Schiavone M."/>
            <person name="Rossetto O."/>
            <person name="Pirazzini M."/>
            <person name="Dobrindt U."/>
            <person name="Montecucco C."/>
        </authorList>
    </citation>
    <scope>NUCLEOTIDE SEQUENCE [LARGE SCALE GENOMIC DNA]</scope>
    <source>
        <strain evidence="11 12">DSM 3997</strain>
    </source>
</reference>
<dbReference type="RefSeq" id="WP_152889416.1">
    <property type="nucleotide sequence ID" value="NZ_WHJC01000093.1"/>
</dbReference>
<name>A0A6I1MMJ4_9CLOT</name>
<keyword evidence="9" id="KW-0175">Coiled coil</keyword>
<evidence type="ECO:0000256" key="2">
    <source>
        <dbReference type="ARBA" id="ARBA00022759"/>
    </source>
</evidence>
<evidence type="ECO:0000256" key="8">
    <source>
        <dbReference type="NCBIfam" id="TIGR03319"/>
    </source>
</evidence>
<dbReference type="GO" id="GO:0006402">
    <property type="term" value="P:mRNA catabolic process"/>
    <property type="evidence" value="ECO:0007669"/>
    <property type="project" value="UniProtKB-UniRule"/>
</dbReference>
<keyword evidence="12" id="KW-1185">Reference proteome</keyword>
<keyword evidence="7" id="KW-1003">Cell membrane</keyword>
<comment type="similarity">
    <text evidence="5 7">Belongs to the RNase Y family.</text>
</comment>
<dbReference type="InterPro" id="IPR017705">
    <property type="entry name" value="Ribonuclease_Y"/>
</dbReference>
<dbReference type="SMART" id="SM00471">
    <property type="entry name" value="HDc"/>
    <property type="match status" value="1"/>
</dbReference>
<dbReference type="Pfam" id="PF12072">
    <property type="entry name" value="RNase_Y_N"/>
    <property type="match status" value="1"/>
</dbReference>
<comment type="function">
    <text evidence="7">Endoribonuclease that initiates mRNA decay.</text>
</comment>
<dbReference type="Proteomes" id="UP000430345">
    <property type="component" value="Unassembled WGS sequence"/>
</dbReference>
<organism evidence="11 12">
    <name type="scientific">Clostridium tarantellae</name>
    <dbReference type="NCBI Taxonomy" id="39493"/>
    <lineage>
        <taxon>Bacteria</taxon>
        <taxon>Bacillati</taxon>
        <taxon>Bacillota</taxon>
        <taxon>Clostridia</taxon>
        <taxon>Eubacteriales</taxon>
        <taxon>Clostridiaceae</taxon>
        <taxon>Clostridium</taxon>
    </lineage>
</organism>
<protein>
    <recommendedName>
        <fullName evidence="6 7">Ribonuclease Y</fullName>
        <shortName evidence="7">RNase Y</shortName>
        <ecNumber evidence="7 8">3.1.-.-</ecNumber>
    </recommendedName>
</protein>
<dbReference type="FunFam" id="3.30.1370.10:FF:000006">
    <property type="entry name" value="Ribonuclease Y"/>
    <property type="match status" value="1"/>
</dbReference>
<keyword evidence="3 7" id="KW-0378">Hydrolase</keyword>
<dbReference type="InterPro" id="IPR006674">
    <property type="entry name" value="HD_domain"/>
</dbReference>
<evidence type="ECO:0000259" key="10">
    <source>
        <dbReference type="PROSITE" id="PS51831"/>
    </source>
</evidence>
<keyword evidence="4 7" id="KW-0694">RNA-binding</keyword>
<accession>A0A6I1MMJ4</accession>
<feature type="coiled-coil region" evidence="9">
    <location>
        <begin position="26"/>
        <end position="132"/>
    </location>
</feature>
<dbReference type="CDD" id="cd22431">
    <property type="entry name" value="KH-I_RNaseY"/>
    <property type="match status" value="1"/>
</dbReference>
<dbReference type="PANTHER" id="PTHR12826:SF15">
    <property type="entry name" value="RIBONUCLEASE Y"/>
    <property type="match status" value="1"/>
</dbReference>
<evidence type="ECO:0000256" key="6">
    <source>
        <dbReference type="ARBA" id="ARBA00073072"/>
    </source>
</evidence>
<dbReference type="InterPro" id="IPR022711">
    <property type="entry name" value="RNase_Y_N"/>
</dbReference>
<dbReference type="InterPro" id="IPR036612">
    <property type="entry name" value="KH_dom_type_1_sf"/>
</dbReference>
<gene>
    <name evidence="7 11" type="primary">rny</name>
    <name evidence="11" type="ORF">GBZ86_07895</name>
</gene>
<proteinExistence type="inferred from homology"/>
<sequence>MKWIVEILIMIVILAILAVVQYNMIQKASKNKIDSLEKDAENALETSKKEAEAIKKESILEAKEEVHKLRTDFEKESRDRRNEIQRLERRLIQREESLDKKSELLERKEDSINKKMTEVEQLEASVQSLYEQQRSELESISNLSSEDARTILLEQVKREIKHETAIMIKDLEAKAKEEADKRSREIVTTAIQRCAADHVSESTVHVVSLPNDEMKGRIIGREGRNIRTLETLTGVDLIIDDTPEAVILSSFDPIRREVARIALEKLIVDGRIHPARIEEMVERAIKDVENDIKEEGEQATFETGVHGLHPEIIKLLGRLKYRTSYGQNVLKHSVEVSYLAGLMASELGLDVNLARRAGLLHDIGKGVDQEYEGPHALIGGDLAKKYHESPVIVNAISAHHGDVEMISLEAVLVQAADAISAARPGARRETLEAYIKRLEKLEEIATSYEGVEKSYAIQAGREIRIMVKPDQVDDAGAIEMARNIVKNIEEQLEYPGQIKINVIRETRAVDYAK</sequence>
<comment type="subcellular location">
    <subcellularLocation>
        <location evidence="7">Cell membrane</location>
        <topology evidence="7">Single-pass membrane protein</topology>
    </subcellularLocation>
</comment>
<dbReference type="GO" id="GO:0004521">
    <property type="term" value="F:RNA endonuclease activity"/>
    <property type="evidence" value="ECO:0007669"/>
    <property type="project" value="UniProtKB-UniRule"/>
</dbReference>
<evidence type="ECO:0000313" key="12">
    <source>
        <dbReference type="Proteomes" id="UP000430345"/>
    </source>
</evidence>
<dbReference type="NCBIfam" id="TIGR00277">
    <property type="entry name" value="HDIG"/>
    <property type="match status" value="1"/>
</dbReference>
<feature type="transmembrane region" description="Helical" evidence="7">
    <location>
        <begin position="7"/>
        <end position="25"/>
    </location>
</feature>
<evidence type="ECO:0000256" key="9">
    <source>
        <dbReference type="SAM" id="Coils"/>
    </source>
</evidence>
<dbReference type="GO" id="GO:0016787">
    <property type="term" value="F:hydrolase activity"/>
    <property type="evidence" value="ECO:0007669"/>
    <property type="project" value="UniProtKB-KW"/>
</dbReference>
<dbReference type="GO" id="GO:0003723">
    <property type="term" value="F:RNA binding"/>
    <property type="evidence" value="ECO:0007669"/>
    <property type="project" value="UniProtKB-UniRule"/>
</dbReference>
<dbReference type="InterPro" id="IPR004087">
    <property type="entry name" value="KH_dom"/>
</dbReference>
<keyword evidence="1 7" id="KW-0540">Nuclease</keyword>
<dbReference type="EC" id="3.1.-.-" evidence="7 8"/>
<dbReference type="SUPFAM" id="SSF109604">
    <property type="entry name" value="HD-domain/PDEase-like"/>
    <property type="match status" value="1"/>
</dbReference>
<dbReference type="FunFam" id="1.10.3210.10:FF:000003">
    <property type="entry name" value="Ribonuclease Y"/>
    <property type="match status" value="1"/>
</dbReference>
<dbReference type="PANTHER" id="PTHR12826">
    <property type="entry name" value="RIBONUCLEASE Y"/>
    <property type="match status" value="1"/>
</dbReference>
<evidence type="ECO:0000256" key="4">
    <source>
        <dbReference type="ARBA" id="ARBA00022884"/>
    </source>
</evidence>
<evidence type="ECO:0000256" key="7">
    <source>
        <dbReference type="HAMAP-Rule" id="MF_00335"/>
    </source>
</evidence>
<evidence type="ECO:0000313" key="11">
    <source>
        <dbReference type="EMBL" id="MPQ43678.1"/>
    </source>
</evidence>
<dbReference type="AlphaFoldDB" id="A0A6I1MMJ4"/>
<dbReference type="Pfam" id="PF00013">
    <property type="entry name" value="KH_1"/>
    <property type="match status" value="1"/>
</dbReference>
<dbReference type="SUPFAM" id="SSF54791">
    <property type="entry name" value="Eukaryotic type KH-domain (KH-domain type I)"/>
    <property type="match status" value="1"/>
</dbReference>
<evidence type="ECO:0000256" key="5">
    <source>
        <dbReference type="ARBA" id="ARBA00061537"/>
    </source>
</evidence>
<dbReference type="Gene3D" id="3.30.1370.10">
    <property type="entry name" value="K Homology domain, type 1"/>
    <property type="match status" value="1"/>
</dbReference>
<keyword evidence="2 7" id="KW-0255">Endonuclease</keyword>
<dbReference type="SMART" id="SM00322">
    <property type="entry name" value="KH"/>
    <property type="match status" value="1"/>
</dbReference>
<keyword evidence="7" id="KW-0472">Membrane</keyword>
<comment type="caution">
    <text evidence="11">The sequence shown here is derived from an EMBL/GenBank/DDBJ whole genome shotgun (WGS) entry which is preliminary data.</text>
</comment>
<dbReference type="Pfam" id="PF01966">
    <property type="entry name" value="HD"/>
    <property type="match status" value="1"/>
</dbReference>
<dbReference type="InterPro" id="IPR003607">
    <property type="entry name" value="HD/PDEase_dom"/>
</dbReference>
<dbReference type="CDD" id="cd00077">
    <property type="entry name" value="HDc"/>
    <property type="match status" value="1"/>
</dbReference>
<dbReference type="InterPro" id="IPR006675">
    <property type="entry name" value="HDIG_dom"/>
</dbReference>
<dbReference type="EMBL" id="WHJC01000093">
    <property type="protein sequence ID" value="MPQ43678.1"/>
    <property type="molecule type" value="Genomic_DNA"/>
</dbReference>
<evidence type="ECO:0000256" key="3">
    <source>
        <dbReference type="ARBA" id="ARBA00022801"/>
    </source>
</evidence>
<keyword evidence="7" id="KW-0812">Transmembrane</keyword>
<dbReference type="PROSITE" id="PS51831">
    <property type="entry name" value="HD"/>
    <property type="match status" value="1"/>
</dbReference>
<feature type="domain" description="HD" evidence="10">
    <location>
        <begin position="329"/>
        <end position="422"/>
    </location>
</feature>
<evidence type="ECO:0000256" key="1">
    <source>
        <dbReference type="ARBA" id="ARBA00022722"/>
    </source>
</evidence>
<dbReference type="InterPro" id="IPR004088">
    <property type="entry name" value="KH_dom_type_1"/>
</dbReference>
<dbReference type="OrthoDB" id="9803205at2"/>